<dbReference type="Pfam" id="PF12697">
    <property type="entry name" value="Abhydrolase_6"/>
    <property type="match status" value="1"/>
</dbReference>
<reference evidence="2 3" key="1">
    <citation type="submission" date="2017-02" db="EMBL/GenBank/DDBJ databases">
        <title>Streptomyces pactum ACT12 Genome sequencing and assembly.</title>
        <authorList>
            <person name="Xue Q."/>
            <person name="Yan X."/>
            <person name="Jia L."/>
            <person name="Yan H."/>
        </authorList>
    </citation>
    <scope>NUCLEOTIDE SEQUENCE [LARGE SCALE GENOMIC DNA]</scope>
    <source>
        <strain evidence="2 3">ACT12</strain>
    </source>
</reference>
<dbReference type="KEGG" id="spac:B1H29_35895"/>
<accession>A0A1S6JID2</accession>
<dbReference type="GO" id="GO:0016787">
    <property type="term" value="F:hydrolase activity"/>
    <property type="evidence" value="ECO:0007669"/>
    <property type="project" value="UniProtKB-KW"/>
</dbReference>
<dbReference type="EMBL" id="CP019724">
    <property type="protein sequence ID" value="AQS71527.1"/>
    <property type="molecule type" value="Genomic_DNA"/>
</dbReference>
<dbReference type="PRINTS" id="PR00111">
    <property type="entry name" value="ABHYDROLASE"/>
</dbReference>
<feature type="domain" description="AB hydrolase-1" evidence="1">
    <location>
        <begin position="47"/>
        <end position="286"/>
    </location>
</feature>
<organism evidence="2 3">
    <name type="scientific">Streptomyces pactum</name>
    <dbReference type="NCBI Taxonomy" id="68249"/>
    <lineage>
        <taxon>Bacteria</taxon>
        <taxon>Bacillati</taxon>
        <taxon>Actinomycetota</taxon>
        <taxon>Actinomycetes</taxon>
        <taxon>Kitasatosporales</taxon>
        <taxon>Streptomycetaceae</taxon>
        <taxon>Streptomyces</taxon>
    </lineage>
</organism>
<dbReference type="PANTHER" id="PTHR46438:SF2">
    <property type="entry name" value="ALPHA_BETA-HYDROLASES SUPERFAMILY PROTEIN"/>
    <property type="match status" value="1"/>
</dbReference>
<evidence type="ECO:0000259" key="1">
    <source>
        <dbReference type="Pfam" id="PF12697"/>
    </source>
</evidence>
<keyword evidence="3" id="KW-1185">Reference proteome</keyword>
<dbReference type="InterPro" id="IPR029058">
    <property type="entry name" value="AB_hydrolase_fold"/>
</dbReference>
<proteinExistence type="predicted"/>
<dbReference type="SUPFAM" id="SSF53474">
    <property type="entry name" value="alpha/beta-Hydrolases"/>
    <property type="match status" value="1"/>
</dbReference>
<sequence>MEEAVMTTATAQDARRRLLADIPLIEHRRDLAGVSTAVLEGGSGPPVVLLHGIGQTCFSWVRVIPELVDGYSLVVPDLPGHGASEIEDGRPPTADRAVEWLTALVDDTCAAPPVLVGHNIGGAAAARFAVEHSERLAGLVLADAFGLGSFRPEPRFALTVAAFQMHATERNWDRMLNRCMVDFDGVQRDMGECWDRIADYALDRARAPGPKAAGRALMKHLGMPSIPDADLDRIDVPTTLIWGRRDPETRLRFAERAAERHGWPLHILEDCGADSNLEHPDAFVAALRTALPAPH</sequence>
<dbReference type="InterPro" id="IPR000073">
    <property type="entry name" value="AB_hydrolase_1"/>
</dbReference>
<name>A0A1S6JID2_9ACTN</name>
<dbReference type="PANTHER" id="PTHR46438">
    <property type="entry name" value="ALPHA/BETA-HYDROLASES SUPERFAMILY PROTEIN"/>
    <property type="match status" value="1"/>
</dbReference>
<keyword evidence="2" id="KW-0378">Hydrolase</keyword>
<dbReference type="Gene3D" id="3.40.50.1820">
    <property type="entry name" value="alpha/beta hydrolase"/>
    <property type="match status" value="1"/>
</dbReference>
<evidence type="ECO:0000313" key="3">
    <source>
        <dbReference type="Proteomes" id="UP000189443"/>
    </source>
</evidence>
<gene>
    <name evidence="2" type="ORF">B1H29_35895</name>
</gene>
<protein>
    <submittedName>
        <fullName evidence="2">Alpha/beta hydrolase</fullName>
    </submittedName>
</protein>
<dbReference type="Proteomes" id="UP000189443">
    <property type="component" value="Chromosome"/>
</dbReference>
<evidence type="ECO:0000313" key="2">
    <source>
        <dbReference type="EMBL" id="AQS71527.1"/>
    </source>
</evidence>
<dbReference type="AlphaFoldDB" id="A0A1S6JID2"/>